<evidence type="ECO:0000313" key="23">
    <source>
        <dbReference type="Proteomes" id="UP000822688"/>
    </source>
</evidence>
<evidence type="ECO:0000256" key="11">
    <source>
        <dbReference type="ARBA" id="ARBA00023239"/>
    </source>
</evidence>
<dbReference type="InterPro" id="IPR050997">
    <property type="entry name" value="MAPEG"/>
</dbReference>
<evidence type="ECO:0000256" key="14">
    <source>
        <dbReference type="ARBA" id="ARBA00037916"/>
    </source>
</evidence>
<evidence type="ECO:0000256" key="20">
    <source>
        <dbReference type="ARBA" id="ARBA00076908"/>
    </source>
</evidence>
<sequence length="149" mass="16918">MALEIEPVDGYRWVLTALVANIFLMQWMGLQVGKARRKYRVSYPIMYADESENKDAKTFNCVQRGHQNCLEFMAQFLALLLLGGLQYPRVAAFLGAAYTVSRLQYFRGYSTGNAMARYSAGGGFHWFAFFGLLLCTIAFVLHQFFPSVV</sequence>
<keyword evidence="4" id="KW-1000">Mitochondrion outer membrane</keyword>
<keyword evidence="9 21" id="KW-0472">Membrane</keyword>
<dbReference type="AlphaFoldDB" id="A0A8T0I7R4"/>
<feature type="transmembrane region" description="Helical" evidence="21">
    <location>
        <begin position="12"/>
        <end position="30"/>
    </location>
</feature>
<dbReference type="GO" id="GO:0005741">
    <property type="term" value="C:mitochondrial outer membrane"/>
    <property type="evidence" value="ECO:0007669"/>
    <property type="project" value="UniProtKB-SubCell"/>
</dbReference>
<evidence type="ECO:0000256" key="7">
    <source>
        <dbReference type="ARBA" id="ARBA00023098"/>
    </source>
</evidence>
<evidence type="ECO:0000313" key="22">
    <source>
        <dbReference type="EMBL" id="KAG0578463.1"/>
    </source>
</evidence>
<keyword evidence="7" id="KW-0443">Lipid metabolism</keyword>
<comment type="pathway">
    <text evidence="14">Lipid metabolism; arachidonate metabolism.</text>
</comment>
<comment type="caution">
    <text evidence="22">The sequence shown here is derived from an EMBL/GenBank/DDBJ whole genome shotgun (WGS) entry which is preliminary data.</text>
</comment>
<dbReference type="GO" id="GO:0005635">
    <property type="term" value="C:nuclear envelope"/>
    <property type="evidence" value="ECO:0007669"/>
    <property type="project" value="TreeGrafter"/>
</dbReference>
<dbReference type="Gene3D" id="1.20.120.550">
    <property type="entry name" value="Membrane associated eicosanoid/glutathione metabolism-like domain"/>
    <property type="match status" value="1"/>
</dbReference>
<evidence type="ECO:0000256" key="19">
    <source>
        <dbReference type="ARBA" id="ARBA00075145"/>
    </source>
</evidence>
<dbReference type="InterPro" id="IPR001129">
    <property type="entry name" value="Membr-assoc_MAPEG"/>
</dbReference>
<dbReference type="EMBL" id="CM026424">
    <property type="protein sequence ID" value="KAG0578463.1"/>
    <property type="molecule type" value="Genomic_DNA"/>
</dbReference>
<comment type="catalytic activity">
    <reaction evidence="16">
        <text>leukotriene C4 = leukotriene A4 + glutathione</text>
        <dbReference type="Rhea" id="RHEA:17617"/>
        <dbReference type="ChEBI" id="CHEBI:57463"/>
        <dbReference type="ChEBI" id="CHEBI:57925"/>
        <dbReference type="ChEBI" id="CHEBI:57973"/>
        <dbReference type="EC" id="4.4.1.20"/>
    </reaction>
    <physiologicalReaction direction="right-to-left" evidence="16">
        <dbReference type="Rhea" id="RHEA:17619"/>
    </physiologicalReaction>
</comment>
<evidence type="ECO:0000256" key="17">
    <source>
        <dbReference type="ARBA" id="ARBA00051411"/>
    </source>
</evidence>
<dbReference type="GO" id="GO:0006629">
    <property type="term" value="P:lipid metabolic process"/>
    <property type="evidence" value="ECO:0007669"/>
    <property type="project" value="UniProtKB-KW"/>
</dbReference>
<feature type="transmembrane region" description="Helical" evidence="21">
    <location>
        <begin position="124"/>
        <end position="145"/>
    </location>
</feature>
<evidence type="ECO:0000256" key="3">
    <source>
        <dbReference type="ARBA" id="ARBA00022692"/>
    </source>
</evidence>
<keyword evidence="3 21" id="KW-0812">Transmembrane</keyword>
<keyword evidence="11" id="KW-0456">Lyase</keyword>
<reference evidence="22" key="1">
    <citation type="submission" date="2020-06" db="EMBL/GenBank/DDBJ databases">
        <title>WGS assembly of Ceratodon purpureus strain R40.</title>
        <authorList>
            <person name="Carey S.B."/>
            <person name="Jenkins J."/>
            <person name="Shu S."/>
            <person name="Lovell J.T."/>
            <person name="Sreedasyam A."/>
            <person name="Maumus F."/>
            <person name="Tiley G.P."/>
            <person name="Fernandez-Pozo N."/>
            <person name="Barry K."/>
            <person name="Chen C."/>
            <person name="Wang M."/>
            <person name="Lipzen A."/>
            <person name="Daum C."/>
            <person name="Saski C.A."/>
            <person name="Payton A.C."/>
            <person name="Mcbreen J.C."/>
            <person name="Conrad R.E."/>
            <person name="Kollar L.M."/>
            <person name="Olsson S."/>
            <person name="Huttunen S."/>
            <person name="Landis J.B."/>
            <person name="Wickett N.J."/>
            <person name="Johnson M.G."/>
            <person name="Rensing S.A."/>
            <person name="Grimwood J."/>
            <person name="Schmutz J."/>
            <person name="Mcdaniel S.F."/>
        </authorList>
    </citation>
    <scope>NUCLEOTIDE SEQUENCE</scope>
    <source>
        <strain evidence="22">R40</strain>
    </source>
</reference>
<evidence type="ECO:0000256" key="1">
    <source>
        <dbReference type="ARBA" id="ARBA00004374"/>
    </source>
</evidence>
<evidence type="ECO:0000256" key="15">
    <source>
        <dbReference type="ARBA" id="ARBA00039056"/>
    </source>
</evidence>
<dbReference type="PANTHER" id="PTHR10250:SF22">
    <property type="entry name" value="MICROSOMAL GLUTATHIONE S-TRANSFERASE"/>
    <property type="match status" value="1"/>
</dbReference>
<dbReference type="InterPro" id="IPR023352">
    <property type="entry name" value="MAPEG-like_dom_sf"/>
</dbReference>
<evidence type="ECO:0000256" key="6">
    <source>
        <dbReference type="ARBA" id="ARBA00023002"/>
    </source>
</evidence>
<accession>A0A8T0I7R4</accession>
<dbReference type="Proteomes" id="UP000822688">
    <property type="component" value="Chromosome 4"/>
</dbReference>
<evidence type="ECO:0000256" key="18">
    <source>
        <dbReference type="ARBA" id="ARBA00069748"/>
    </source>
</evidence>
<dbReference type="GO" id="GO:0004464">
    <property type="term" value="F:leukotriene-C4 synthase activity"/>
    <property type="evidence" value="ECO:0007669"/>
    <property type="project" value="UniProtKB-EC"/>
</dbReference>
<evidence type="ECO:0000256" key="9">
    <source>
        <dbReference type="ARBA" id="ARBA00023136"/>
    </source>
</evidence>
<organism evidence="22 23">
    <name type="scientific">Ceratodon purpureus</name>
    <name type="common">Fire moss</name>
    <name type="synonym">Dicranum purpureum</name>
    <dbReference type="NCBI Taxonomy" id="3225"/>
    <lineage>
        <taxon>Eukaryota</taxon>
        <taxon>Viridiplantae</taxon>
        <taxon>Streptophyta</taxon>
        <taxon>Embryophyta</taxon>
        <taxon>Bryophyta</taxon>
        <taxon>Bryophytina</taxon>
        <taxon>Bryopsida</taxon>
        <taxon>Dicranidae</taxon>
        <taxon>Pseudoditrichales</taxon>
        <taxon>Ditrichaceae</taxon>
        <taxon>Ceratodon</taxon>
    </lineage>
</organism>
<comment type="subcellular location">
    <subcellularLocation>
        <location evidence="1">Mitochondrion outer membrane</location>
        <topology evidence="1">Multi-pass membrane protein</topology>
    </subcellularLocation>
</comment>
<evidence type="ECO:0000256" key="21">
    <source>
        <dbReference type="SAM" id="Phobius"/>
    </source>
</evidence>
<comment type="pathway">
    <text evidence="13">Lipid metabolism; leukotriene C4 biosynthesis.</text>
</comment>
<dbReference type="GO" id="GO:0004364">
    <property type="term" value="F:glutathione transferase activity"/>
    <property type="evidence" value="ECO:0007669"/>
    <property type="project" value="TreeGrafter"/>
</dbReference>
<keyword evidence="2" id="KW-0808">Transferase</keyword>
<keyword evidence="6" id="KW-0560">Oxidoreductase</keyword>
<dbReference type="SUPFAM" id="SSF161084">
    <property type="entry name" value="MAPEG domain-like"/>
    <property type="match status" value="1"/>
</dbReference>
<dbReference type="EC" id="4.4.1.20" evidence="15"/>
<evidence type="ECO:0000256" key="12">
    <source>
        <dbReference type="ARBA" id="ARBA00023288"/>
    </source>
</evidence>
<evidence type="ECO:0000256" key="13">
    <source>
        <dbReference type="ARBA" id="ARBA00037884"/>
    </source>
</evidence>
<dbReference type="FunFam" id="1.20.120.550:FF:000004">
    <property type="entry name" value="Microsomal glutathione S-transferase 3"/>
    <property type="match status" value="1"/>
</dbReference>
<dbReference type="GO" id="GO:0005783">
    <property type="term" value="C:endoplasmic reticulum"/>
    <property type="evidence" value="ECO:0007669"/>
    <property type="project" value="TreeGrafter"/>
</dbReference>
<evidence type="ECO:0000256" key="5">
    <source>
        <dbReference type="ARBA" id="ARBA00022989"/>
    </source>
</evidence>
<dbReference type="GO" id="GO:0004602">
    <property type="term" value="F:glutathione peroxidase activity"/>
    <property type="evidence" value="ECO:0007669"/>
    <property type="project" value="TreeGrafter"/>
</dbReference>
<evidence type="ECO:0000256" key="16">
    <source>
        <dbReference type="ARBA" id="ARBA00049298"/>
    </source>
</evidence>
<evidence type="ECO:0000256" key="2">
    <source>
        <dbReference type="ARBA" id="ARBA00022679"/>
    </source>
</evidence>
<evidence type="ECO:0000256" key="4">
    <source>
        <dbReference type="ARBA" id="ARBA00022787"/>
    </source>
</evidence>
<dbReference type="GO" id="GO:0006691">
    <property type="term" value="P:leukotriene metabolic process"/>
    <property type="evidence" value="ECO:0007669"/>
    <property type="project" value="UniProtKB-ARBA"/>
</dbReference>
<keyword evidence="10" id="KW-0564">Palmitate</keyword>
<name>A0A8T0I7R4_CERPU</name>
<dbReference type="PANTHER" id="PTHR10250">
    <property type="entry name" value="MICROSOMAL GLUTATHIONE S-TRANSFERASE"/>
    <property type="match status" value="1"/>
</dbReference>
<keyword evidence="8" id="KW-0496">Mitochondrion</keyword>
<gene>
    <name evidence="22" type="ORF">KC19_4G025000</name>
</gene>
<keyword evidence="23" id="KW-1185">Reference proteome</keyword>
<comment type="catalytic activity">
    <reaction evidence="17">
        <text>15-deoxy-Delta(12,14)-prostaglandin J2 + glutathione = 15-deoxy-Delta(12,14)-prostaglandin J2-S-(R)-glutathione</text>
        <dbReference type="Rhea" id="RHEA:75963"/>
        <dbReference type="ChEBI" id="CHEBI:57925"/>
        <dbReference type="ChEBI" id="CHEBI:85236"/>
        <dbReference type="ChEBI" id="CHEBI:194498"/>
    </reaction>
    <physiologicalReaction direction="left-to-right" evidence="17">
        <dbReference type="Rhea" id="RHEA:75964"/>
    </physiologicalReaction>
</comment>
<protein>
    <recommendedName>
        <fullName evidence="18">Glutathione S-transferase 3, mitochondrial</fullName>
        <ecNumber evidence="15">4.4.1.20</ecNumber>
    </recommendedName>
    <alternativeName>
        <fullName evidence="19">Glutathione peroxidase MGST3</fullName>
    </alternativeName>
    <alternativeName>
        <fullName evidence="20">LTC4 synthase MGST3</fullName>
    </alternativeName>
</protein>
<keyword evidence="5 21" id="KW-1133">Transmembrane helix</keyword>
<evidence type="ECO:0000256" key="10">
    <source>
        <dbReference type="ARBA" id="ARBA00023139"/>
    </source>
</evidence>
<evidence type="ECO:0000256" key="8">
    <source>
        <dbReference type="ARBA" id="ARBA00023128"/>
    </source>
</evidence>
<keyword evidence="12" id="KW-0449">Lipoprotein</keyword>
<proteinExistence type="predicted"/>
<dbReference type="Pfam" id="PF01124">
    <property type="entry name" value="MAPEG"/>
    <property type="match status" value="1"/>
</dbReference>